<comment type="caution">
    <text evidence="1">The sequence shown here is derived from an EMBL/GenBank/DDBJ whole genome shotgun (WGS) entry which is preliminary data.</text>
</comment>
<keyword evidence="2" id="KW-1185">Reference proteome</keyword>
<dbReference type="Proteomes" id="UP000683925">
    <property type="component" value="Unassembled WGS sequence"/>
</dbReference>
<evidence type="ECO:0000313" key="2">
    <source>
        <dbReference type="Proteomes" id="UP000683925"/>
    </source>
</evidence>
<sequence>MMSRNPNLQCSRDGHDQSPITGVCSNSQCQSNKAFCVACKVEFHKGHEGELVYFQNYPQWIANCLKPYQEFTTFQDTVLQTSNKLNEVLSQANYLKNQDISAMSLTQLEQYTKGLLSLKSSEAQLSSAINKVKNDLSTLLLVLKPMSGQQGGGQQQQQIIQTQALQQNQSSQQLKQGQPQNVAPTQLNLTFSDKNKISPNIKIEKGGKQASGIGFFICDFVIPKDRDSIFSFKYNSGFSIALGLCYKDRTIEQNYSNKLQKTGHEFYLITSASMSYSHSDEQVNNKSQKFKISPPDVVTLRIRANQKQLTWIVNKEEVLTMTIDLSKELQPFIDICGVVDIIDG</sequence>
<proteinExistence type="predicted"/>
<name>A0A8S1XKN7_PAROT</name>
<dbReference type="OMA" id="CKVEFHK"/>
<dbReference type="AlphaFoldDB" id="A0A8S1XKN7"/>
<gene>
    <name evidence="1" type="ORF">POCTA_138.1.T1250081</name>
</gene>
<evidence type="ECO:0000313" key="1">
    <source>
        <dbReference type="EMBL" id="CAD8201681.1"/>
    </source>
</evidence>
<dbReference type="EMBL" id="CAJJDP010000125">
    <property type="protein sequence ID" value="CAD8201681.1"/>
    <property type="molecule type" value="Genomic_DNA"/>
</dbReference>
<protein>
    <submittedName>
        <fullName evidence="1">Uncharacterized protein</fullName>
    </submittedName>
</protein>
<organism evidence="1 2">
    <name type="scientific">Paramecium octaurelia</name>
    <dbReference type="NCBI Taxonomy" id="43137"/>
    <lineage>
        <taxon>Eukaryota</taxon>
        <taxon>Sar</taxon>
        <taxon>Alveolata</taxon>
        <taxon>Ciliophora</taxon>
        <taxon>Intramacronucleata</taxon>
        <taxon>Oligohymenophorea</taxon>
        <taxon>Peniculida</taxon>
        <taxon>Parameciidae</taxon>
        <taxon>Paramecium</taxon>
    </lineage>
</organism>
<accession>A0A8S1XKN7</accession>
<reference evidence="1" key="1">
    <citation type="submission" date="2021-01" db="EMBL/GenBank/DDBJ databases">
        <authorList>
            <consortium name="Genoscope - CEA"/>
            <person name="William W."/>
        </authorList>
    </citation>
    <scope>NUCLEOTIDE SEQUENCE</scope>
</reference>
<dbReference type="OrthoDB" id="307263at2759"/>